<organism evidence="2 3">
    <name type="scientific">endosymbiont of Galathealinum brachiosum</name>
    <dbReference type="NCBI Taxonomy" id="2200906"/>
    <lineage>
        <taxon>Bacteria</taxon>
        <taxon>Pseudomonadati</taxon>
        <taxon>Pseudomonadota</taxon>
        <taxon>Gammaproteobacteria</taxon>
        <taxon>sulfur-oxidizing symbionts</taxon>
    </lineage>
</organism>
<feature type="region of interest" description="Disordered" evidence="1">
    <location>
        <begin position="1"/>
        <end position="23"/>
    </location>
</feature>
<accession>A0A370DLF0</accession>
<protein>
    <submittedName>
        <fullName evidence="2">Uncharacterized protein</fullName>
    </submittedName>
</protein>
<gene>
    <name evidence="2" type="ORF">DIZ80_02630</name>
</gene>
<reference evidence="2 3" key="1">
    <citation type="journal article" date="2018" name="ISME J.">
        <title>Endosymbiont genomes yield clues of tubeworm success.</title>
        <authorList>
            <person name="Li Y."/>
            <person name="Liles M.R."/>
            <person name="Halanych K.M."/>
        </authorList>
    </citation>
    <scope>NUCLEOTIDE SEQUENCE [LARGE SCALE GENOMIC DNA]</scope>
    <source>
        <strain evidence="2">A1464</strain>
    </source>
</reference>
<evidence type="ECO:0000313" key="2">
    <source>
        <dbReference type="EMBL" id="RDH85194.1"/>
    </source>
</evidence>
<dbReference type="AlphaFoldDB" id="A0A370DLF0"/>
<sequence>MQRPPHFNPRKRADKIKNERDKAKLHRTRGWNALFALRPLSDAAEVIGVVTTPLGHHVISRNRL</sequence>
<dbReference type="EMBL" id="QFXC01000006">
    <property type="protein sequence ID" value="RDH85194.1"/>
    <property type="molecule type" value="Genomic_DNA"/>
</dbReference>
<keyword evidence="3" id="KW-1185">Reference proteome</keyword>
<name>A0A370DLF0_9GAMM</name>
<dbReference type="Proteomes" id="UP000254266">
    <property type="component" value="Unassembled WGS sequence"/>
</dbReference>
<comment type="caution">
    <text evidence="2">The sequence shown here is derived from an EMBL/GenBank/DDBJ whole genome shotgun (WGS) entry which is preliminary data.</text>
</comment>
<evidence type="ECO:0000256" key="1">
    <source>
        <dbReference type="SAM" id="MobiDB-lite"/>
    </source>
</evidence>
<proteinExistence type="predicted"/>
<evidence type="ECO:0000313" key="3">
    <source>
        <dbReference type="Proteomes" id="UP000254266"/>
    </source>
</evidence>